<organism evidence="2 3">
    <name type="scientific">Sphingobium fuliginis ATCC 27551</name>
    <dbReference type="NCBI Taxonomy" id="1208342"/>
    <lineage>
        <taxon>Bacteria</taxon>
        <taxon>Pseudomonadati</taxon>
        <taxon>Pseudomonadota</taxon>
        <taxon>Alphaproteobacteria</taxon>
        <taxon>Sphingomonadales</taxon>
        <taxon>Sphingomonadaceae</taxon>
        <taxon>Sphingobium</taxon>
    </lineage>
</organism>
<dbReference type="EMBL" id="CP041016">
    <property type="protein sequence ID" value="QDC37566.1"/>
    <property type="molecule type" value="Genomic_DNA"/>
</dbReference>
<proteinExistence type="predicted"/>
<evidence type="ECO:0000313" key="2">
    <source>
        <dbReference type="EMBL" id="QDC37566.1"/>
    </source>
</evidence>
<gene>
    <name evidence="2" type="ORF">FIL70_10415</name>
</gene>
<dbReference type="Proteomes" id="UP000311469">
    <property type="component" value="Chromosome cSF1"/>
</dbReference>
<sequence length="127" mass="13862">MSDLQSLEVTRSKRSRSKRTSAAEISHEGAASKDWTIKGLPSETVNVSREAAKRSGMKINAWVSKALATAASDDTTANIANAMQTHNAQFDAHILEEIAKLRLQNEDLAQTINSMSAILLKMYVKST</sequence>
<name>A0A5B8CH37_SPHSA</name>
<dbReference type="KEGG" id="sufl:FIL70_10415"/>
<dbReference type="RefSeq" id="WP_140042216.1">
    <property type="nucleotide sequence ID" value="NZ_CP041016.1"/>
</dbReference>
<dbReference type="AlphaFoldDB" id="A0A5B8CH37"/>
<evidence type="ECO:0000313" key="3">
    <source>
        <dbReference type="Proteomes" id="UP000311469"/>
    </source>
</evidence>
<feature type="region of interest" description="Disordered" evidence="1">
    <location>
        <begin position="1"/>
        <end position="28"/>
    </location>
</feature>
<evidence type="ECO:0000256" key="1">
    <source>
        <dbReference type="SAM" id="MobiDB-lite"/>
    </source>
</evidence>
<accession>A0A5B8CH37</accession>
<reference evidence="2 3" key="1">
    <citation type="submission" date="2019-06" db="EMBL/GenBank/DDBJ databases">
        <title>Genome organization and adaptive potential of archetypical organophosphate degarding Sphingobium fuliginis ATCC 27551.</title>
        <authorList>
            <person name="Sarwar A."/>
            <person name="Parthasarathy S."/>
            <person name="Singh C."/>
            <person name="Siddavattam D."/>
        </authorList>
    </citation>
    <scope>NUCLEOTIDE SEQUENCE [LARGE SCALE GENOMIC DNA]</scope>
    <source>
        <strain evidence="2 3">ATCC 27551</strain>
    </source>
</reference>
<protein>
    <submittedName>
        <fullName evidence="2">Uncharacterized protein</fullName>
    </submittedName>
</protein>